<reference evidence="1" key="1">
    <citation type="submission" date="2020-04" db="EMBL/GenBank/DDBJ databases">
        <authorList>
            <person name="Chiriac C."/>
            <person name="Salcher M."/>
            <person name="Ghai R."/>
            <person name="Kavagutti S V."/>
        </authorList>
    </citation>
    <scope>NUCLEOTIDE SEQUENCE</scope>
</reference>
<proteinExistence type="predicted"/>
<dbReference type="InterPro" id="IPR027417">
    <property type="entry name" value="P-loop_NTPase"/>
</dbReference>
<dbReference type="EMBL" id="LR796499">
    <property type="protein sequence ID" value="CAB4149033.1"/>
    <property type="molecule type" value="Genomic_DNA"/>
</dbReference>
<organism evidence="1">
    <name type="scientific">uncultured Caudovirales phage</name>
    <dbReference type="NCBI Taxonomy" id="2100421"/>
    <lineage>
        <taxon>Viruses</taxon>
        <taxon>Duplodnaviria</taxon>
        <taxon>Heunggongvirae</taxon>
        <taxon>Uroviricota</taxon>
        <taxon>Caudoviricetes</taxon>
        <taxon>Peduoviridae</taxon>
        <taxon>Maltschvirus</taxon>
        <taxon>Maltschvirus maltsch</taxon>
    </lineage>
</organism>
<protein>
    <submittedName>
        <fullName evidence="1">Phage_P_loop, phage nucleotide-binding protein</fullName>
    </submittedName>
</protein>
<evidence type="ECO:0000313" key="1">
    <source>
        <dbReference type="EMBL" id="CAB4149033.1"/>
    </source>
</evidence>
<dbReference type="Pfam" id="PF13479">
    <property type="entry name" value="AAA_24"/>
    <property type="match status" value="1"/>
</dbReference>
<dbReference type="SUPFAM" id="SSF52540">
    <property type="entry name" value="P-loop containing nucleoside triphosphate hydrolases"/>
    <property type="match status" value="1"/>
</dbReference>
<gene>
    <name evidence="1" type="ORF">UFOVP536_40</name>
</gene>
<name>A0A6J5MVI1_9CAUD</name>
<accession>A0A6J5MVI1</accession>
<dbReference type="Gene3D" id="3.40.50.300">
    <property type="entry name" value="P-loop containing nucleotide triphosphate hydrolases"/>
    <property type="match status" value="1"/>
</dbReference>
<sequence>MSDFPALPFEQAIKKASALNAPKTILIYGDPKRGKSWLAASASEIAELSPVLFIDTEGGSSAIARDWPDVEVIDGDTHEKLDVIITSLLTQKHKYKTVIIDTLGVAMDRAEKFFGDKPENRNNKFGKWGDLKEWITDTTRKLHSAPFLSILVAHGQDEKDDQTGAVKTVPMLPGSAKNTLPAIPDIIGYLSAEADGQGSIHRVLYLQSSDRLVSGNRFGLPAKMVDPSILKIMQAIPQGGNN</sequence>